<accession>A0AAD3E201</accession>
<dbReference type="EMBL" id="BMAR01000059">
    <property type="protein sequence ID" value="GFR52225.1"/>
    <property type="molecule type" value="Genomic_DNA"/>
</dbReference>
<dbReference type="Pfam" id="PF00924">
    <property type="entry name" value="MS_channel_2nd"/>
    <property type="match status" value="1"/>
</dbReference>
<keyword evidence="4 6" id="KW-1133">Transmembrane helix</keyword>
<evidence type="ECO:0000256" key="4">
    <source>
        <dbReference type="ARBA" id="ARBA00022989"/>
    </source>
</evidence>
<dbReference type="PANTHER" id="PTHR31323">
    <property type="entry name" value="MECHANOSENSITIVE ION CHANNEL PROTEIN MSY2"/>
    <property type="match status" value="1"/>
</dbReference>
<dbReference type="GO" id="GO:0006874">
    <property type="term" value="P:intracellular calcium ion homeostasis"/>
    <property type="evidence" value="ECO:0007669"/>
    <property type="project" value="TreeGrafter"/>
</dbReference>
<protein>
    <recommendedName>
        <fullName evidence="7">EF-hand domain-containing protein</fullName>
    </recommendedName>
</protein>
<dbReference type="GO" id="GO:0005509">
    <property type="term" value="F:calcium ion binding"/>
    <property type="evidence" value="ECO:0007669"/>
    <property type="project" value="InterPro"/>
</dbReference>
<dbReference type="InterPro" id="IPR018247">
    <property type="entry name" value="EF_Hand_1_Ca_BS"/>
</dbReference>
<feature type="transmembrane region" description="Helical" evidence="6">
    <location>
        <begin position="102"/>
        <end position="120"/>
    </location>
</feature>
<sequence>PPPPQQQQQATASSDRARAARLRSAEEAARKAFAVFDTDGNGEVSRSEVRQAVVNIYKERRNMARSLQDTETIVQSLEFGIGGVIHFVFAAVYLLIWGVDLLTGFSTFSATVLALTFVFGNSVKNMYESMLFLFITHPYDVGDCILVGADMYRVKKISLLFTDLVRANGERVYMPNTSLITQGITNWTRSKNKSESCRLVCDMGVAW</sequence>
<evidence type="ECO:0000256" key="5">
    <source>
        <dbReference type="ARBA" id="ARBA00023136"/>
    </source>
</evidence>
<keyword evidence="9" id="KW-1185">Reference proteome</keyword>
<evidence type="ECO:0000259" key="7">
    <source>
        <dbReference type="PROSITE" id="PS50222"/>
    </source>
</evidence>
<dbReference type="InterPro" id="IPR006685">
    <property type="entry name" value="MscS_channel_2nd"/>
</dbReference>
<dbReference type="PANTHER" id="PTHR31323:SF1">
    <property type="entry name" value="MECHANOSENSITIVE ION CHANNEL PROTEIN"/>
    <property type="match status" value="1"/>
</dbReference>
<dbReference type="InterPro" id="IPR023408">
    <property type="entry name" value="MscS_beta-dom_sf"/>
</dbReference>
<dbReference type="AlphaFoldDB" id="A0AAD3E201"/>
<evidence type="ECO:0000313" key="8">
    <source>
        <dbReference type="EMBL" id="GFR52225.1"/>
    </source>
</evidence>
<dbReference type="InterPro" id="IPR011992">
    <property type="entry name" value="EF-hand-dom_pair"/>
</dbReference>
<dbReference type="SUPFAM" id="SSF50182">
    <property type="entry name" value="Sm-like ribonucleoproteins"/>
    <property type="match status" value="1"/>
</dbReference>
<keyword evidence="5 6" id="KW-0472">Membrane</keyword>
<reference evidence="8 9" key="1">
    <citation type="journal article" date="2021" name="Sci. Rep.">
        <title>Genome sequencing of the multicellular alga Astrephomene provides insights into convergent evolution of germ-soma differentiation.</title>
        <authorList>
            <person name="Yamashita S."/>
            <person name="Yamamoto K."/>
            <person name="Matsuzaki R."/>
            <person name="Suzuki S."/>
            <person name="Yamaguchi H."/>
            <person name="Hirooka S."/>
            <person name="Minakuchi Y."/>
            <person name="Miyagishima S."/>
            <person name="Kawachi M."/>
            <person name="Toyoda A."/>
            <person name="Nozaki H."/>
        </authorList>
    </citation>
    <scope>NUCLEOTIDE SEQUENCE [LARGE SCALE GENOMIC DNA]</scope>
    <source>
        <strain evidence="8 9">NIES-4017</strain>
    </source>
</reference>
<evidence type="ECO:0000313" key="9">
    <source>
        <dbReference type="Proteomes" id="UP001054857"/>
    </source>
</evidence>
<dbReference type="InterPro" id="IPR010920">
    <property type="entry name" value="LSM_dom_sf"/>
</dbReference>
<dbReference type="GO" id="GO:0005262">
    <property type="term" value="F:calcium channel activity"/>
    <property type="evidence" value="ECO:0007669"/>
    <property type="project" value="TreeGrafter"/>
</dbReference>
<evidence type="ECO:0000256" key="6">
    <source>
        <dbReference type="SAM" id="Phobius"/>
    </source>
</evidence>
<keyword evidence="3" id="KW-0106">Calcium</keyword>
<evidence type="ECO:0000256" key="2">
    <source>
        <dbReference type="ARBA" id="ARBA00022692"/>
    </source>
</evidence>
<gene>
    <name evidence="8" type="ORF">Agub_g14676</name>
</gene>
<feature type="transmembrane region" description="Helical" evidence="6">
    <location>
        <begin position="73"/>
        <end position="96"/>
    </location>
</feature>
<comment type="subcellular location">
    <subcellularLocation>
        <location evidence="1">Membrane</location>
    </subcellularLocation>
</comment>
<proteinExistence type="predicted"/>
<evidence type="ECO:0000256" key="1">
    <source>
        <dbReference type="ARBA" id="ARBA00004370"/>
    </source>
</evidence>
<dbReference type="Proteomes" id="UP001054857">
    <property type="component" value="Unassembled WGS sequence"/>
</dbReference>
<keyword evidence="2 6" id="KW-0812">Transmembrane</keyword>
<dbReference type="Gene3D" id="1.10.238.10">
    <property type="entry name" value="EF-hand"/>
    <property type="match status" value="1"/>
</dbReference>
<comment type="caution">
    <text evidence="8">The sequence shown here is derived from an EMBL/GenBank/DDBJ whole genome shotgun (WGS) entry which is preliminary data.</text>
</comment>
<dbReference type="PROSITE" id="PS00018">
    <property type="entry name" value="EF_HAND_1"/>
    <property type="match status" value="1"/>
</dbReference>
<dbReference type="Gene3D" id="2.30.30.60">
    <property type="match status" value="1"/>
</dbReference>
<evidence type="ECO:0000256" key="3">
    <source>
        <dbReference type="ARBA" id="ARBA00022837"/>
    </source>
</evidence>
<dbReference type="PROSITE" id="PS50222">
    <property type="entry name" value="EF_HAND_2"/>
    <property type="match status" value="1"/>
</dbReference>
<dbReference type="SUPFAM" id="SSF47473">
    <property type="entry name" value="EF-hand"/>
    <property type="match status" value="1"/>
</dbReference>
<organism evidence="8 9">
    <name type="scientific">Astrephomene gubernaculifera</name>
    <dbReference type="NCBI Taxonomy" id="47775"/>
    <lineage>
        <taxon>Eukaryota</taxon>
        <taxon>Viridiplantae</taxon>
        <taxon>Chlorophyta</taxon>
        <taxon>core chlorophytes</taxon>
        <taxon>Chlorophyceae</taxon>
        <taxon>CS clade</taxon>
        <taxon>Chlamydomonadales</taxon>
        <taxon>Astrephomenaceae</taxon>
        <taxon>Astrephomene</taxon>
    </lineage>
</organism>
<feature type="domain" description="EF-hand" evidence="7">
    <location>
        <begin position="24"/>
        <end position="59"/>
    </location>
</feature>
<dbReference type="SMART" id="SM00054">
    <property type="entry name" value="EFh"/>
    <property type="match status" value="1"/>
</dbReference>
<feature type="non-terminal residue" evidence="8">
    <location>
        <position position="207"/>
    </location>
</feature>
<name>A0AAD3E201_9CHLO</name>
<dbReference type="InterPro" id="IPR002048">
    <property type="entry name" value="EF_hand_dom"/>
</dbReference>
<dbReference type="GO" id="GO:0016020">
    <property type="term" value="C:membrane"/>
    <property type="evidence" value="ECO:0007669"/>
    <property type="project" value="UniProtKB-SubCell"/>
</dbReference>
<dbReference type="Pfam" id="PF13405">
    <property type="entry name" value="EF-hand_6"/>
    <property type="match status" value="1"/>
</dbReference>
<feature type="non-terminal residue" evidence="8">
    <location>
        <position position="1"/>
    </location>
</feature>